<name>A0A074SQZ1_9AGAM</name>
<dbReference type="GO" id="GO:0004609">
    <property type="term" value="F:phosphatidylserine decarboxylase activity"/>
    <property type="evidence" value="ECO:0007669"/>
    <property type="project" value="InterPro"/>
</dbReference>
<keyword evidence="2" id="KW-0456">Lyase</keyword>
<evidence type="ECO:0000313" key="5">
    <source>
        <dbReference type="EMBL" id="KEP52432.1"/>
    </source>
</evidence>
<dbReference type="Pfam" id="PF02666">
    <property type="entry name" value="PS_Dcarbxylase"/>
    <property type="match status" value="1"/>
</dbReference>
<dbReference type="EMBL" id="AZST01000106">
    <property type="protein sequence ID" value="KEP52432.1"/>
    <property type="molecule type" value="Genomic_DNA"/>
</dbReference>
<sequence length="462" mass="52053">MHDHSRQTSHGHQSHEDSGNDSHHTHGHGCGHGSKSHKVHHRVGGWVPNDHTVVERYISKVLGEVEKDKRPIDQLHPTVVEFKHIIDTTPALRMGFTEMLEQVPNKPPYNKDPALEPQIRDYETMFKAFDYIITHSVPFQDNQFVALPISAILDWPMGTDAGLATLLVPAVNEQFKKMFNAWAEYLSSPASREYLTTGDDGWFGPKASEHIPNFVETYVCDPSAEHYGFKSWDDFFTRKFREGARPIEFATDDDIINSACESSVFKIAQNVKEYDRFWLKSEPYSLRDMLNQDPYTDQFVGGTIYQAFLSAYKYHRWASPVNGTIDRIEIIPGTYFAESPSMGFHNPDGPDPAGPNRSQAYITAFAARAIIWIKSNNPTLGMVGFIAVGMNEVSTCEVTVKPGDRVNKGDELGMFHFGGSTHCLVFRRGVKITFDDRYSTPDSEVLLNAAIATVGEGKRQHH</sequence>
<proteinExistence type="predicted"/>
<dbReference type="GO" id="GO:0005739">
    <property type="term" value="C:mitochondrion"/>
    <property type="evidence" value="ECO:0007669"/>
    <property type="project" value="TreeGrafter"/>
</dbReference>
<dbReference type="OrthoDB" id="5973539at2759"/>
<dbReference type="HOGENOM" id="CLU_033450_1_0_1"/>
<gene>
    <name evidence="5" type="ORF">V565_045530</name>
</gene>
<evidence type="ECO:0000259" key="4">
    <source>
        <dbReference type="Pfam" id="PF12588"/>
    </source>
</evidence>
<evidence type="ECO:0000256" key="2">
    <source>
        <dbReference type="ARBA" id="ARBA00023239"/>
    </source>
</evidence>
<comment type="caution">
    <text evidence="5">The sequence shown here is derived from an EMBL/GenBank/DDBJ whole genome shotgun (WGS) entry which is preliminary data.</text>
</comment>
<dbReference type="GO" id="GO:0006646">
    <property type="term" value="P:phosphatidylethanolamine biosynthetic process"/>
    <property type="evidence" value="ECO:0007669"/>
    <property type="project" value="TreeGrafter"/>
</dbReference>
<protein>
    <submittedName>
        <fullName evidence="5">Phosphatidylserine decarboxylase</fullName>
    </submittedName>
</protein>
<organism evidence="5 6">
    <name type="scientific">Rhizoctonia solani 123E</name>
    <dbReference type="NCBI Taxonomy" id="1423351"/>
    <lineage>
        <taxon>Eukaryota</taxon>
        <taxon>Fungi</taxon>
        <taxon>Dikarya</taxon>
        <taxon>Basidiomycota</taxon>
        <taxon>Agaricomycotina</taxon>
        <taxon>Agaricomycetes</taxon>
        <taxon>Cantharellales</taxon>
        <taxon>Ceratobasidiaceae</taxon>
        <taxon>Rhizoctonia</taxon>
    </lineage>
</organism>
<dbReference type="Proteomes" id="UP000027456">
    <property type="component" value="Unassembled WGS sequence"/>
</dbReference>
<evidence type="ECO:0000256" key="3">
    <source>
        <dbReference type="SAM" id="MobiDB-lite"/>
    </source>
</evidence>
<feature type="domain" description="L-tryptophan decarboxylase PsiD-like" evidence="4">
    <location>
        <begin position="76"/>
        <end position="210"/>
    </location>
</feature>
<feature type="compositionally biased region" description="Basic residues" evidence="3">
    <location>
        <begin position="25"/>
        <end position="41"/>
    </location>
</feature>
<evidence type="ECO:0000313" key="6">
    <source>
        <dbReference type="Proteomes" id="UP000027456"/>
    </source>
</evidence>
<accession>A0A074SQZ1</accession>
<dbReference type="PANTHER" id="PTHR10067:SF9">
    <property type="entry name" value="PHOSPHATIDYLSERINE DECARBOXYLASE FAMILY PROTEIN (AFU_ORTHOLOGUE AFUA_7G01730)"/>
    <property type="match status" value="1"/>
</dbReference>
<evidence type="ECO:0000256" key="1">
    <source>
        <dbReference type="ARBA" id="ARBA00022793"/>
    </source>
</evidence>
<dbReference type="STRING" id="1423351.A0A074SQZ1"/>
<dbReference type="PANTHER" id="PTHR10067">
    <property type="entry name" value="PHOSPHATIDYLSERINE DECARBOXYLASE"/>
    <property type="match status" value="1"/>
</dbReference>
<feature type="compositionally biased region" description="Basic and acidic residues" evidence="3">
    <location>
        <begin position="13"/>
        <end position="24"/>
    </location>
</feature>
<keyword evidence="6" id="KW-1185">Reference proteome</keyword>
<dbReference type="InterPro" id="IPR022237">
    <property type="entry name" value="PsiD-like"/>
</dbReference>
<reference evidence="5 6" key="1">
    <citation type="submission" date="2013-12" db="EMBL/GenBank/DDBJ databases">
        <authorList>
            <person name="Cubeta M."/>
            <person name="Pakala S."/>
            <person name="Fedorova N."/>
            <person name="Thomas E."/>
            <person name="Dean R."/>
            <person name="Jabaji S."/>
            <person name="Neate S."/>
            <person name="Toda T."/>
            <person name="Tavantzis S."/>
            <person name="Vilgalys R."/>
            <person name="Bharathan N."/>
            <person name="Pakala S."/>
            <person name="Losada L.S."/>
            <person name="Zafar N."/>
            <person name="Nierman W."/>
        </authorList>
    </citation>
    <scope>NUCLEOTIDE SEQUENCE [LARGE SCALE GENOMIC DNA]</scope>
    <source>
        <strain evidence="5 6">123E</strain>
    </source>
</reference>
<dbReference type="Pfam" id="PF12588">
    <property type="entry name" value="PSDC"/>
    <property type="match status" value="1"/>
</dbReference>
<dbReference type="InterPro" id="IPR003817">
    <property type="entry name" value="PS_Dcarbxylase"/>
</dbReference>
<dbReference type="AlphaFoldDB" id="A0A074SQZ1"/>
<keyword evidence="1" id="KW-0210">Decarboxylase</keyword>
<feature type="region of interest" description="Disordered" evidence="3">
    <location>
        <begin position="1"/>
        <end position="41"/>
    </location>
</feature>